<sequence length="670" mass="75203">MLREAAGMQKNHLKDRSSRSPFRLLLIVAISIMLIEMSLMILFEQLPGMSYLQETILDGVLLTTLVFPVLYIFMFRPLNAHVDALEATEERLKWQRDNLEEIVQGRTAELVESGRRLTEAQQLAHIGSWDYDPSAGSSYWSDETYQILGLTRQSMTATPGTFLHYVHPEDKSHLAKWMSLALTNNGPFDIEFRIVRADGQIRHIHARAKVEADDTGKVQRSFGTLQDITDQRAAEERINFLAHYDPLTGLPNRALMKDRIATAISFAQRHDKKLAVLAVNIDRLKSVNDTFGLPVGDLLIKNFADRLARHVRGEDSIARLSGDEFLILLQEVEHPENASQTAQRILEEMQESFLIADHQVVVTCTIGISIYPEHGIDPDVLITNANAAMYFAKAGERGSFRFFTTDMNVMSAERLLMENELRQALKNDELVVHYQPQLDLSTNTLVGFEALVRWNHPDRGMVPPDQFISVAEDAGLIVQIGEQVMRKACFQARQWQAQGFRIVPVAVNVSSVQFRQQGFLASVESALKDSELDIAYIELELTESLLLSNADMVLDVLEKLKKMGVKLLIDDFGTGYSSLSYLKRLPVYKLKIDQSFVRGLPNNQDDAAIVKAIIGIAGSLHMKVIAEGVETKEQLAFLNALGCNEVQGYFYGRPLPADSAAEFLSGSHDK</sequence>
<dbReference type="AlphaFoldDB" id="A0A1J5RSK4"/>
<protein>
    <submittedName>
        <fullName evidence="15">Cyclic di-GMP phosphodiesterase Gmr</fullName>
        <ecNumber evidence="15">3.1.4.52</ecNumber>
    </submittedName>
</protein>
<feature type="domain" description="GGDEF" evidence="14">
    <location>
        <begin position="272"/>
        <end position="405"/>
    </location>
</feature>
<dbReference type="GO" id="GO:0005886">
    <property type="term" value="C:plasma membrane"/>
    <property type="evidence" value="ECO:0007669"/>
    <property type="project" value="UniProtKB-SubCell"/>
</dbReference>
<evidence type="ECO:0000256" key="2">
    <source>
        <dbReference type="ARBA" id="ARBA00022475"/>
    </source>
</evidence>
<gene>
    <name evidence="15" type="primary">gmr_105</name>
    <name evidence="15" type="ORF">GALL_193310</name>
</gene>
<keyword evidence="9 10" id="KW-0472">Membrane</keyword>
<dbReference type="Pfam" id="PF00563">
    <property type="entry name" value="EAL"/>
    <property type="match status" value="1"/>
</dbReference>
<dbReference type="PROSITE" id="PS50112">
    <property type="entry name" value="PAS"/>
    <property type="match status" value="1"/>
</dbReference>
<dbReference type="Gene3D" id="2.10.70.100">
    <property type="match status" value="1"/>
</dbReference>
<evidence type="ECO:0000256" key="8">
    <source>
        <dbReference type="ARBA" id="ARBA00022989"/>
    </source>
</evidence>
<dbReference type="EC" id="3.1.4.52" evidence="15"/>
<evidence type="ECO:0000256" key="10">
    <source>
        <dbReference type="SAM" id="Phobius"/>
    </source>
</evidence>
<keyword evidence="7" id="KW-0547">Nucleotide-binding</keyword>
<organism evidence="15">
    <name type="scientific">mine drainage metagenome</name>
    <dbReference type="NCBI Taxonomy" id="410659"/>
    <lineage>
        <taxon>unclassified sequences</taxon>
        <taxon>metagenomes</taxon>
        <taxon>ecological metagenomes</taxon>
    </lineage>
</organism>
<dbReference type="InterPro" id="IPR035965">
    <property type="entry name" value="PAS-like_dom_sf"/>
</dbReference>
<dbReference type="Gene3D" id="3.30.70.270">
    <property type="match status" value="1"/>
</dbReference>
<dbReference type="InterPro" id="IPR000700">
    <property type="entry name" value="PAS-assoc_C"/>
</dbReference>
<dbReference type="InterPro" id="IPR001633">
    <property type="entry name" value="EAL_dom"/>
</dbReference>
<dbReference type="Gene3D" id="3.20.20.450">
    <property type="entry name" value="EAL domain"/>
    <property type="match status" value="1"/>
</dbReference>
<feature type="transmembrane region" description="Helical" evidence="10">
    <location>
        <begin position="21"/>
        <end position="43"/>
    </location>
</feature>
<keyword evidence="15" id="KW-0378">Hydrolase</keyword>
<dbReference type="PROSITE" id="PS50887">
    <property type="entry name" value="GGDEF"/>
    <property type="match status" value="1"/>
</dbReference>
<name>A0A1J5RSK4_9ZZZZ</name>
<evidence type="ECO:0000256" key="4">
    <source>
        <dbReference type="ARBA" id="ARBA00022679"/>
    </source>
</evidence>
<dbReference type="InterPro" id="IPR001610">
    <property type="entry name" value="PAC"/>
</dbReference>
<dbReference type="CDD" id="cd01948">
    <property type="entry name" value="EAL"/>
    <property type="match status" value="1"/>
</dbReference>
<dbReference type="GO" id="GO:0016740">
    <property type="term" value="F:transferase activity"/>
    <property type="evidence" value="ECO:0007669"/>
    <property type="project" value="UniProtKB-KW"/>
</dbReference>
<evidence type="ECO:0000256" key="1">
    <source>
        <dbReference type="ARBA" id="ARBA00004429"/>
    </source>
</evidence>
<dbReference type="InterPro" id="IPR035919">
    <property type="entry name" value="EAL_sf"/>
</dbReference>
<dbReference type="CDD" id="cd01949">
    <property type="entry name" value="GGDEF"/>
    <property type="match status" value="1"/>
</dbReference>
<keyword evidence="8 10" id="KW-1133">Transmembrane helix</keyword>
<feature type="domain" description="PAC" evidence="12">
    <location>
        <begin position="188"/>
        <end position="240"/>
    </location>
</feature>
<evidence type="ECO:0000256" key="5">
    <source>
        <dbReference type="ARBA" id="ARBA00022692"/>
    </source>
</evidence>
<dbReference type="Pfam" id="PF08447">
    <property type="entry name" value="PAS_3"/>
    <property type="match status" value="1"/>
</dbReference>
<dbReference type="InterPro" id="IPR000160">
    <property type="entry name" value="GGDEF_dom"/>
</dbReference>
<evidence type="ECO:0000313" key="15">
    <source>
        <dbReference type="EMBL" id="OIQ98673.1"/>
    </source>
</evidence>
<dbReference type="SMART" id="SM00052">
    <property type="entry name" value="EAL"/>
    <property type="match status" value="1"/>
</dbReference>
<dbReference type="SUPFAM" id="SSF55785">
    <property type="entry name" value="PYP-like sensor domain (PAS domain)"/>
    <property type="match status" value="1"/>
</dbReference>
<accession>A0A1J5RSK4</accession>
<keyword evidence="6" id="KW-0677">Repeat</keyword>
<dbReference type="NCBIfam" id="TIGR00254">
    <property type="entry name" value="GGDEF"/>
    <property type="match status" value="1"/>
</dbReference>
<dbReference type="InterPro" id="IPR052155">
    <property type="entry name" value="Biofilm_reg_signaling"/>
</dbReference>
<evidence type="ECO:0000256" key="9">
    <source>
        <dbReference type="ARBA" id="ARBA00023136"/>
    </source>
</evidence>
<evidence type="ECO:0000259" key="14">
    <source>
        <dbReference type="PROSITE" id="PS50887"/>
    </source>
</evidence>
<comment type="caution">
    <text evidence="15">The sequence shown here is derived from an EMBL/GenBank/DDBJ whole genome shotgun (WGS) entry which is preliminary data.</text>
</comment>
<evidence type="ECO:0000259" key="12">
    <source>
        <dbReference type="PROSITE" id="PS50113"/>
    </source>
</evidence>
<dbReference type="InterPro" id="IPR013655">
    <property type="entry name" value="PAS_fold_3"/>
</dbReference>
<dbReference type="SUPFAM" id="SSF141868">
    <property type="entry name" value="EAL domain-like"/>
    <property type="match status" value="1"/>
</dbReference>
<evidence type="ECO:0000259" key="13">
    <source>
        <dbReference type="PROSITE" id="PS50883"/>
    </source>
</evidence>
<evidence type="ECO:0000256" key="7">
    <source>
        <dbReference type="ARBA" id="ARBA00022741"/>
    </source>
</evidence>
<dbReference type="Pfam" id="PF00990">
    <property type="entry name" value="GGDEF"/>
    <property type="match status" value="1"/>
</dbReference>
<dbReference type="InterPro" id="IPR000014">
    <property type="entry name" value="PAS"/>
</dbReference>
<dbReference type="FunFam" id="2.10.70.100:FF:000001">
    <property type="entry name" value="Sensory transduction histidine kinase"/>
    <property type="match status" value="1"/>
</dbReference>
<evidence type="ECO:0000256" key="6">
    <source>
        <dbReference type="ARBA" id="ARBA00022737"/>
    </source>
</evidence>
<dbReference type="SUPFAM" id="SSF55073">
    <property type="entry name" value="Nucleotide cyclase"/>
    <property type="match status" value="1"/>
</dbReference>
<dbReference type="Gene3D" id="3.30.450.20">
    <property type="entry name" value="PAS domain"/>
    <property type="match status" value="1"/>
</dbReference>
<keyword evidence="2" id="KW-1003">Cell membrane</keyword>
<evidence type="ECO:0000259" key="11">
    <source>
        <dbReference type="PROSITE" id="PS50112"/>
    </source>
</evidence>
<dbReference type="SMART" id="SM00086">
    <property type="entry name" value="PAC"/>
    <property type="match status" value="1"/>
</dbReference>
<comment type="subcellular location">
    <subcellularLocation>
        <location evidence="1">Cell inner membrane</location>
        <topology evidence="1">Multi-pass membrane protein</topology>
    </subcellularLocation>
</comment>
<dbReference type="CDD" id="cd00130">
    <property type="entry name" value="PAS"/>
    <property type="match status" value="1"/>
</dbReference>
<dbReference type="GO" id="GO:0000166">
    <property type="term" value="F:nucleotide binding"/>
    <property type="evidence" value="ECO:0007669"/>
    <property type="project" value="UniProtKB-KW"/>
</dbReference>
<keyword evidence="4" id="KW-0808">Transferase</keyword>
<dbReference type="InterPro" id="IPR029787">
    <property type="entry name" value="Nucleotide_cyclase"/>
</dbReference>
<evidence type="ECO:0000256" key="3">
    <source>
        <dbReference type="ARBA" id="ARBA00022519"/>
    </source>
</evidence>
<dbReference type="SMART" id="SM00267">
    <property type="entry name" value="GGDEF"/>
    <property type="match status" value="1"/>
</dbReference>
<proteinExistence type="predicted"/>
<feature type="domain" description="EAL" evidence="13">
    <location>
        <begin position="414"/>
        <end position="668"/>
    </location>
</feature>
<dbReference type="FunFam" id="3.20.20.450:FF:000001">
    <property type="entry name" value="Cyclic di-GMP phosphodiesterase yahA"/>
    <property type="match status" value="1"/>
</dbReference>
<dbReference type="PANTHER" id="PTHR44757:SF2">
    <property type="entry name" value="BIOFILM ARCHITECTURE MAINTENANCE PROTEIN MBAA"/>
    <property type="match status" value="1"/>
</dbReference>
<keyword evidence="3" id="KW-0997">Cell inner membrane</keyword>
<reference evidence="15" key="1">
    <citation type="submission" date="2016-10" db="EMBL/GenBank/DDBJ databases">
        <title>Sequence of Gallionella enrichment culture.</title>
        <authorList>
            <person name="Poehlein A."/>
            <person name="Muehling M."/>
            <person name="Daniel R."/>
        </authorList>
    </citation>
    <scope>NUCLEOTIDE SEQUENCE</scope>
</reference>
<dbReference type="GO" id="GO:0071111">
    <property type="term" value="F:cyclic-guanylate-specific phosphodiesterase activity"/>
    <property type="evidence" value="ECO:0007669"/>
    <property type="project" value="UniProtKB-EC"/>
</dbReference>
<dbReference type="PANTHER" id="PTHR44757">
    <property type="entry name" value="DIGUANYLATE CYCLASE DGCP"/>
    <property type="match status" value="1"/>
</dbReference>
<dbReference type="PROSITE" id="PS50113">
    <property type="entry name" value="PAC"/>
    <property type="match status" value="1"/>
</dbReference>
<dbReference type="InterPro" id="IPR043128">
    <property type="entry name" value="Rev_trsase/Diguanyl_cyclase"/>
</dbReference>
<feature type="domain" description="PAS" evidence="11">
    <location>
        <begin position="113"/>
        <end position="185"/>
    </location>
</feature>
<dbReference type="EMBL" id="MLJW01000116">
    <property type="protein sequence ID" value="OIQ98673.1"/>
    <property type="molecule type" value="Genomic_DNA"/>
</dbReference>
<dbReference type="NCBIfam" id="TIGR00229">
    <property type="entry name" value="sensory_box"/>
    <property type="match status" value="1"/>
</dbReference>
<dbReference type="PROSITE" id="PS50883">
    <property type="entry name" value="EAL"/>
    <property type="match status" value="1"/>
</dbReference>
<keyword evidence="5 10" id="KW-0812">Transmembrane</keyword>